<name>A0A326RMW2_9BACT</name>
<evidence type="ECO:0000313" key="3">
    <source>
        <dbReference type="Proteomes" id="UP000248917"/>
    </source>
</evidence>
<reference evidence="2 3" key="1">
    <citation type="submission" date="2018-06" db="EMBL/GenBank/DDBJ databases">
        <title>Genomic Encyclopedia of Archaeal and Bacterial Type Strains, Phase II (KMG-II): from individual species to whole genera.</title>
        <authorList>
            <person name="Goeker M."/>
        </authorList>
    </citation>
    <scope>NUCLEOTIDE SEQUENCE [LARGE SCALE GENOMIC DNA]</scope>
    <source>
        <strain evidence="2 3">T4</strain>
    </source>
</reference>
<sequence length="238" mass="28081">MNQFRFDLFFERIGYYQILIVGFAVAGLIGYSILSKEQKKNESVRLSLAIVIVVAFYEILATVYSSQKIVNQWVYNLFNAHIVAILFILLIRSFLKRKRDKKMVSIMIMLFLLISFILHLTGITQLNDEGEYLSFFNSVLILCCCGLYFFELITLDEFLEINPLKEFSFWASTAILFYFSSSFMIYISMKYLYTNHLDIFFMLMSIPIHFTLLCNLLLTFCIFSLVIKNRFRKEFLHV</sequence>
<dbReference type="EMBL" id="QKTX01000011">
    <property type="protein sequence ID" value="PZV80848.1"/>
    <property type="molecule type" value="Genomic_DNA"/>
</dbReference>
<feature type="transmembrane region" description="Helical" evidence="1">
    <location>
        <begin position="73"/>
        <end position="91"/>
    </location>
</feature>
<keyword evidence="1" id="KW-1133">Transmembrane helix</keyword>
<comment type="caution">
    <text evidence="2">The sequence shown here is derived from an EMBL/GenBank/DDBJ whole genome shotgun (WGS) entry which is preliminary data.</text>
</comment>
<evidence type="ECO:0000256" key="1">
    <source>
        <dbReference type="SAM" id="Phobius"/>
    </source>
</evidence>
<feature type="transmembrane region" description="Helical" evidence="1">
    <location>
        <begin position="46"/>
        <end position="67"/>
    </location>
</feature>
<feature type="transmembrane region" description="Helical" evidence="1">
    <location>
        <begin position="199"/>
        <end position="227"/>
    </location>
</feature>
<gene>
    <name evidence="2" type="ORF">CLV31_11114</name>
</gene>
<evidence type="ECO:0000313" key="2">
    <source>
        <dbReference type="EMBL" id="PZV80848.1"/>
    </source>
</evidence>
<feature type="transmembrane region" description="Helical" evidence="1">
    <location>
        <begin position="15"/>
        <end position="34"/>
    </location>
</feature>
<feature type="transmembrane region" description="Helical" evidence="1">
    <location>
        <begin position="167"/>
        <end position="187"/>
    </location>
</feature>
<keyword evidence="1" id="KW-0472">Membrane</keyword>
<dbReference type="AlphaFoldDB" id="A0A326RMW2"/>
<dbReference type="Proteomes" id="UP000248917">
    <property type="component" value="Unassembled WGS sequence"/>
</dbReference>
<proteinExistence type="predicted"/>
<accession>A0A326RMW2</accession>
<feature type="transmembrane region" description="Helical" evidence="1">
    <location>
        <begin position="135"/>
        <end position="155"/>
    </location>
</feature>
<keyword evidence="3" id="KW-1185">Reference proteome</keyword>
<feature type="transmembrane region" description="Helical" evidence="1">
    <location>
        <begin position="103"/>
        <end position="123"/>
    </location>
</feature>
<protein>
    <submittedName>
        <fullName evidence="2">Uncharacterized protein</fullName>
    </submittedName>
</protein>
<keyword evidence="1" id="KW-0812">Transmembrane</keyword>
<organism evidence="2 3">
    <name type="scientific">Algoriphagus aquaeductus</name>
    <dbReference type="NCBI Taxonomy" id="475299"/>
    <lineage>
        <taxon>Bacteria</taxon>
        <taxon>Pseudomonadati</taxon>
        <taxon>Bacteroidota</taxon>
        <taxon>Cytophagia</taxon>
        <taxon>Cytophagales</taxon>
        <taxon>Cyclobacteriaceae</taxon>
        <taxon>Algoriphagus</taxon>
    </lineage>
</organism>